<dbReference type="SMART" id="SM01100">
    <property type="entry name" value="CRAL_TRIO_N"/>
    <property type="match status" value="1"/>
</dbReference>
<dbReference type="InterPro" id="IPR036865">
    <property type="entry name" value="CRAL-TRIO_dom_sf"/>
</dbReference>
<protein>
    <submittedName>
        <fullName evidence="3">Sec14 cytosolic factor-like</fullName>
    </submittedName>
</protein>
<dbReference type="InterPro" id="IPR036273">
    <property type="entry name" value="CRAL/TRIO_N_dom_sf"/>
</dbReference>
<name>A0A2Z7CKJ7_9LAMI</name>
<gene>
    <name evidence="3" type="ORF">F511_23038</name>
</gene>
<dbReference type="EMBL" id="KQ995283">
    <property type="protein sequence ID" value="KZV47458.1"/>
    <property type="molecule type" value="Genomic_DNA"/>
</dbReference>
<dbReference type="InterPro" id="IPR001251">
    <property type="entry name" value="CRAL-TRIO_dom"/>
</dbReference>
<reference evidence="3 4" key="1">
    <citation type="journal article" date="2015" name="Proc. Natl. Acad. Sci. U.S.A.">
        <title>The resurrection genome of Boea hygrometrica: A blueprint for survival of dehydration.</title>
        <authorList>
            <person name="Xiao L."/>
            <person name="Yang G."/>
            <person name="Zhang L."/>
            <person name="Yang X."/>
            <person name="Zhao S."/>
            <person name="Ji Z."/>
            <person name="Zhou Q."/>
            <person name="Hu M."/>
            <person name="Wang Y."/>
            <person name="Chen M."/>
            <person name="Xu Y."/>
            <person name="Jin H."/>
            <person name="Xiao X."/>
            <person name="Hu G."/>
            <person name="Bao F."/>
            <person name="Hu Y."/>
            <person name="Wan P."/>
            <person name="Li L."/>
            <person name="Deng X."/>
            <person name="Kuang T."/>
            <person name="Xiang C."/>
            <person name="Zhu J.K."/>
            <person name="Oliver M.J."/>
            <person name="He Y."/>
        </authorList>
    </citation>
    <scope>NUCLEOTIDE SEQUENCE [LARGE SCALE GENOMIC DNA]</scope>
    <source>
        <strain evidence="4">cv. XS01</strain>
    </source>
</reference>
<feature type="domain" description="CRAL-TRIO" evidence="2">
    <location>
        <begin position="145"/>
        <end position="305"/>
    </location>
</feature>
<dbReference type="CDD" id="cd00170">
    <property type="entry name" value="SEC14"/>
    <property type="match status" value="1"/>
</dbReference>
<dbReference type="OrthoDB" id="1434354at2759"/>
<evidence type="ECO:0000256" key="1">
    <source>
        <dbReference type="SAM" id="MobiDB-lite"/>
    </source>
</evidence>
<proteinExistence type="predicted"/>
<feature type="region of interest" description="Disordered" evidence="1">
    <location>
        <begin position="18"/>
        <end position="37"/>
    </location>
</feature>
<evidence type="ECO:0000313" key="4">
    <source>
        <dbReference type="Proteomes" id="UP000250235"/>
    </source>
</evidence>
<dbReference type="PROSITE" id="PS50191">
    <property type="entry name" value="CRAL_TRIO"/>
    <property type="match status" value="1"/>
</dbReference>
<dbReference type="SUPFAM" id="SSF52087">
    <property type="entry name" value="CRAL/TRIO domain"/>
    <property type="match status" value="1"/>
</dbReference>
<dbReference type="Pfam" id="PF03765">
    <property type="entry name" value="CRAL_TRIO_N"/>
    <property type="match status" value="1"/>
</dbReference>
<evidence type="ECO:0000259" key="2">
    <source>
        <dbReference type="PROSITE" id="PS50191"/>
    </source>
</evidence>
<dbReference type="Proteomes" id="UP000250235">
    <property type="component" value="Unassembled WGS sequence"/>
</dbReference>
<feature type="compositionally biased region" description="Basic and acidic residues" evidence="1">
    <location>
        <begin position="28"/>
        <end position="37"/>
    </location>
</feature>
<dbReference type="PANTHER" id="PTHR46277">
    <property type="entry name" value="OS03G0850700 PROTEIN"/>
    <property type="match status" value="1"/>
</dbReference>
<evidence type="ECO:0000313" key="3">
    <source>
        <dbReference type="EMBL" id="KZV47458.1"/>
    </source>
</evidence>
<dbReference type="PANTHER" id="PTHR46277:SF3">
    <property type="entry name" value="BINDING PROTEIN, PUTATIVE-RELATED"/>
    <property type="match status" value="1"/>
</dbReference>
<dbReference type="SUPFAM" id="SSF46938">
    <property type="entry name" value="CRAL/TRIO N-terminal domain"/>
    <property type="match status" value="1"/>
</dbReference>
<organism evidence="3 4">
    <name type="scientific">Dorcoceras hygrometricum</name>
    <dbReference type="NCBI Taxonomy" id="472368"/>
    <lineage>
        <taxon>Eukaryota</taxon>
        <taxon>Viridiplantae</taxon>
        <taxon>Streptophyta</taxon>
        <taxon>Embryophyta</taxon>
        <taxon>Tracheophyta</taxon>
        <taxon>Spermatophyta</taxon>
        <taxon>Magnoliopsida</taxon>
        <taxon>eudicotyledons</taxon>
        <taxon>Gunneridae</taxon>
        <taxon>Pentapetalae</taxon>
        <taxon>asterids</taxon>
        <taxon>lamiids</taxon>
        <taxon>Lamiales</taxon>
        <taxon>Gesneriaceae</taxon>
        <taxon>Didymocarpoideae</taxon>
        <taxon>Trichosporeae</taxon>
        <taxon>Loxocarpinae</taxon>
        <taxon>Dorcoceras</taxon>
    </lineage>
</organism>
<dbReference type="AlphaFoldDB" id="A0A2Z7CKJ7"/>
<keyword evidence="4" id="KW-1185">Reference proteome</keyword>
<dbReference type="InterPro" id="IPR011074">
    <property type="entry name" value="CRAL/TRIO_N_dom"/>
</dbReference>
<dbReference type="Gene3D" id="3.40.525.10">
    <property type="entry name" value="CRAL-TRIO lipid binding domain"/>
    <property type="match status" value="1"/>
</dbReference>
<sequence>MSSYLRQKWQSFQIISSTAREQEEEEERDGRSSEQDEPTKIGIMRALVEAQDPTAKVRSFVISSPRFRLHLMYSCRCLDYVRKYLNGLKMARSNPISVVQRADIDDLMLRRFLRARDLNVEKATAMFVKYLKWKKDFVPNGCISPTEIAENLDHDKLFMQGYDKTGRPIVVVFAARHKPTNVDEFKRYVVFTLEKICARMPIGHEKFTAIADLQGWGYVNSDVRGYLAALTILQDCYPERLGKLFIVHVPYIFMTAWKMVYPLIDKNTRKKIIFVEDKNLQSTLLHDIDETQLPDTFGGKLGLIPIQEC</sequence>
<dbReference type="SMART" id="SM00516">
    <property type="entry name" value="SEC14"/>
    <property type="match status" value="1"/>
</dbReference>
<dbReference type="Pfam" id="PF00650">
    <property type="entry name" value="CRAL_TRIO"/>
    <property type="match status" value="1"/>
</dbReference>
<accession>A0A2Z7CKJ7</accession>